<dbReference type="RefSeq" id="WP_229907591.1">
    <property type="nucleotide sequence ID" value="NZ_BNAY01000001.1"/>
</dbReference>
<dbReference type="InterPro" id="IPR002397">
    <property type="entry name" value="Cyt_P450_B"/>
</dbReference>
<dbReference type="PANTHER" id="PTHR46696">
    <property type="entry name" value="P450, PUTATIVE (EUROFUNG)-RELATED"/>
    <property type="match status" value="1"/>
</dbReference>
<reference evidence="4" key="1">
    <citation type="journal article" date="2019" name="Int. J. Syst. Evol. Microbiol.">
        <title>The Global Catalogue of Microorganisms (GCM) 10K type strain sequencing project: providing services to taxonomists for standard genome sequencing and annotation.</title>
        <authorList>
            <consortium name="The Broad Institute Genomics Platform"/>
            <consortium name="The Broad Institute Genome Sequencing Center for Infectious Disease"/>
            <person name="Wu L."/>
            <person name="Ma J."/>
        </authorList>
    </citation>
    <scope>NUCLEOTIDE SEQUENCE [LARGE SCALE GENOMIC DNA]</scope>
    <source>
        <strain evidence="4">CGMCC 4.7683</strain>
    </source>
</reference>
<keyword evidence="2" id="KW-0479">Metal-binding</keyword>
<dbReference type="EMBL" id="BNAY01000001">
    <property type="protein sequence ID" value="GHH05293.1"/>
    <property type="molecule type" value="Genomic_DNA"/>
</dbReference>
<keyword evidence="2" id="KW-0560">Oxidoreductase</keyword>
<dbReference type="SUPFAM" id="SSF48264">
    <property type="entry name" value="Cytochrome P450"/>
    <property type="match status" value="1"/>
</dbReference>
<evidence type="ECO:0000313" key="4">
    <source>
        <dbReference type="Proteomes" id="UP000635387"/>
    </source>
</evidence>
<sequence length="423" mass="47006">MTADVTTMHPAAEHAANEAFAELLFSPEGRVDPHARYRRLREAVPVHRSTLGTWVVSRYDDANAALRAKQIGKDVHTFMAGRFSDEWDQHAALVKLGSTMLWANPPEHTRLRRIVSRAFTSKRVSAHRAFIVRRVDELLEPFVRDGGGDVCNDFCFPLPLSVVAGLLGVPQEEAPLLREPIRDFQRVFELGMTASELQAADRAADFLDEYYGRLVDRKQRTRGDDLLSALIDTDDEAARLSRAELVQMCHMIIAAGSETTTFFLTNGIRLFMENPDQADLVRGDPSLMGSAIDEVLRMDPPAHMVPRTTDETTEIGGVAIPPGSRLMVLIAGANRDPEHFTDPDRFDVTRAESSPISFGAGIHACPGWRLAKLQAEIVFPEILRRFPRLELAESLRHRPRVAFPQVEAMIVRNGTRAGKGGAS</sequence>
<comment type="caution">
    <text evidence="3">The sequence shown here is derived from an EMBL/GenBank/DDBJ whole genome shotgun (WGS) entry which is preliminary data.</text>
</comment>
<evidence type="ECO:0000313" key="3">
    <source>
        <dbReference type="EMBL" id="GHH05293.1"/>
    </source>
</evidence>
<dbReference type="PANTHER" id="PTHR46696:SF1">
    <property type="entry name" value="CYTOCHROME P450 YJIB-RELATED"/>
    <property type="match status" value="1"/>
</dbReference>
<dbReference type="Gene3D" id="1.10.630.10">
    <property type="entry name" value="Cytochrome P450"/>
    <property type="match status" value="1"/>
</dbReference>
<organism evidence="3 4">
    <name type="scientific">Amycolatopsis oliviviridis</name>
    <dbReference type="NCBI Taxonomy" id="1471590"/>
    <lineage>
        <taxon>Bacteria</taxon>
        <taxon>Bacillati</taxon>
        <taxon>Actinomycetota</taxon>
        <taxon>Actinomycetes</taxon>
        <taxon>Pseudonocardiales</taxon>
        <taxon>Pseudonocardiaceae</taxon>
        <taxon>Amycolatopsis</taxon>
    </lineage>
</organism>
<protein>
    <submittedName>
        <fullName evidence="3">Cytochrome P450</fullName>
    </submittedName>
</protein>
<dbReference type="Proteomes" id="UP000635387">
    <property type="component" value="Unassembled WGS sequence"/>
</dbReference>
<keyword evidence="2" id="KW-0408">Iron</keyword>
<dbReference type="PROSITE" id="PS00086">
    <property type="entry name" value="CYTOCHROME_P450"/>
    <property type="match status" value="1"/>
</dbReference>
<dbReference type="CDD" id="cd20625">
    <property type="entry name" value="CYP164-like"/>
    <property type="match status" value="1"/>
</dbReference>
<dbReference type="InterPro" id="IPR001128">
    <property type="entry name" value="Cyt_P450"/>
</dbReference>
<proteinExistence type="inferred from homology"/>
<keyword evidence="2" id="KW-0349">Heme</keyword>
<dbReference type="InterPro" id="IPR017972">
    <property type="entry name" value="Cyt_P450_CS"/>
</dbReference>
<dbReference type="Pfam" id="PF00067">
    <property type="entry name" value="p450"/>
    <property type="match status" value="1"/>
</dbReference>
<gene>
    <name evidence="3" type="ORF">GCM10017790_09050</name>
</gene>
<name>A0ABQ3L5G2_9PSEU</name>
<dbReference type="InterPro" id="IPR036396">
    <property type="entry name" value="Cyt_P450_sf"/>
</dbReference>
<dbReference type="PRINTS" id="PR00359">
    <property type="entry name" value="BP450"/>
</dbReference>
<evidence type="ECO:0000256" key="2">
    <source>
        <dbReference type="RuleBase" id="RU000461"/>
    </source>
</evidence>
<comment type="similarity">
    <text evidence="1 2">Belongs to the cytochrome P450 family.</text>
</comment>
<keyword evidence="2" id="KW-0503">Monooxygenase</keyword>
<accession>A0ABQ3L5G2</accession>
<keyword evidence="4" id="KW-1185">Reference proteome</keyword>
<evidence type="ECO:0000256" key="1">
    <source>
        <dbReference type="ARBA" id="ARBA00010617"/>
    </source>
</evidence>